<keyword evidence="4" id="KW-1185">Reference proteome</keyword>
<feature type="chain" id="PRO_5026738103" description="Exo-alpha-sialidase" evidence="2">
    <location>
        <begin position="25"/>
        <end position="434"/>
    </location>
</feature>
<dbReference type="RefSeq" id="WP_171226720.1">
    <property type="nucleotide sequence ID" value="NZ_CP053085.1"/>
</dbReference>
<dbReference type="CDD" id="cd15482">
    <property type="entry name" value="Sialidase_non-viral"/>
    <property type="match status" value="1"/>
</dbReference>
<evidence type="ECO:0000313" key="4">
    <source>
        <dbReference type="Proteomes" id="UP000500938"/>
    </source>
</evidence>
<name>A0A6M4IUW2_9BACT</name>
<dbReference type="AlphaFoldDB" id="A0A6M4IUW2"/>
<dbReference type="Gene3D" id="2.120.10.10">
    <property type="match status" value="1"/>
</dbReference>
<dbReference type="SUPFAM" id="SSF50939">
    <property type="entry name" value="Sialidases"/>
    <property type="match status" value="1"/>
</dbReference>
<evidence type="ECO:0000256" key="1">
    <source>
        <dbReference type="SAM" id="MobiDB-lite"/>
    </source>
</evidence>
<dbReference type="Proteomes" id="UP000500938">
    <property type="component" value="Chromosome"/>
</dbReference>
<accession>A0A6M4IUW2</accession>
<gene>
    <name evidence="3" type="ORF">HKW67_18085</name>
</gene>
<feature type="region of interest" description="Disordered" evidence="1">
    <location>
        <begin position="134"/>
        <end position="153"/>
    </location>
</feature>
<evidence type="ECO:0008006" key="5">
    <source>
        <dbReference type="Google" id="ProtNLM"/>
    </source>
</evidence>
<dbReference type="EMBL" id="CP053085">
    <property type="protein sequence ID" value="QJR37286.1"/>
    <property type="molecule type" value="Genomic_DNA"/>
</dbReference>
<evidence type="ECO:0000256" key="2">
    <source>
        <dbReference type="SAM" id="SignalP"/>
    </source>
</evidence>
<proteinExistence type="predicted"/>
<organism evidence="3 4">
    <name type="scientific">Gemmatimonas groenlandica</name>
    <dbReference type="NCBI Taxonomy" id="2732249"/>
    <lineage>
        <taxon>Bacteria</taxon>
        <taxon>Pseudomonadati</taxon>
        <taxon>Gemmatimonadota</taxon>
        <taxon>Gemmatimonadia</taxon>
        <taxon>Gemmatimonadales</taxon>
        <taxon>Gemmatimonadaceae</taxon>
        <taxon>Gemmatimonas</taxon>
    </lineage>
</organism>
<evidence type="ECO:0000313" key="3">
    <source>
        <dbReference type="EMBL" id="QJR37286.1"/>
    </source>
</evidence>
<dbReference type="InterPro" id="IPR036278">
    <property type="entry name" value="Sialidase_sf"/>
</dbReference>
<keyword evidence="2" id="KW-0732">Signal</keyword>
<dbReference type="KEGG" id="ggr:HKW67_18085"/>
<protein>
    <recommendedName>
        <fullName evidence="5">Exo-alpha-sialidase</fullName>
    </recommendedName>
</protein>
<reference evidence="3 4" key="1">
    <citation type="submission" date="2020-05" db="EMBL/GenBank/DDBJ databases">
        <title>Complete genome sequence of Gemmatimonas greenlandica TET16.</title>
        <authorList>
            <person name="Zeng Y."/>
        </authorList>
    </citation>
    <scope>NUCLEOTIDE SEQUENCE [LARGE SCALE GENOMIC DNA]</scope>
    <source>
        <strain evidence="3 4">TET16</strain>
    </source>
</reference>
<feature type="signal peptide" evidence="2">
    <location>
        <begin position="1"/>
        <end position="24"/>
    </location>
</feature>
<sequence>MRALRAVHVTLVVALLLNGTGLSAQSSIATLAVAERTGANPTVAANGAFVAVAFSAATISSMDIYVATSSNGGTTFGAPVQVNRVAGEARVSGEEPPRVALVPRRGSTPEIVIVWTAKAGTTWKLLSARSLDGGRTFSPSTPVPGSDSEGSRGWQSVAVNASGRISVLWLDHRDLMAADRAHQHSAPASGVTPAPMVMPKGDPTERAALSQLMFSSLGSTSALSIARSPCYCCKTAMAVSGDAVYAAWRHVYPSGERDIAFTMSTNRGRTFAAPLRVSDDHWKLDGCPDNGPALAIDATRRAHVVWPTAAEGKNATAQDAMALSIYYAVSRDGKAFSARTRVPSRGPASHPQIVMLPNGTALVAWDEVVDGTRRLGLVRATVNTTGAVSFTPVAAPDAGPGQWYPSLAASSSGAVITWVRQLEKGSTVAVAVVR</sequence>